<proteinExistence type="predicted"/>
<evidence type="ECO:0000256" key="1">
    <source>
        <dbReference type="SAM" id="MobiDB-lite"/>
    </source>
</evidence>
<accession>A0A381QLF2</accession>
<feature type="non-terminal residue" evidence="2">
    <location>
        <position position="1"/>
    </location>
</feature>
<protein>
    <submittedName>
        <fullName evidence="2">Uncharacterized protein</fullName>
    </submittedName>
</protein>
<name>A0A381QLF2_9ZZZZ</name>
<reference evidence="2" key="1">
    <citation type="submission" date="2018-05" db="EMBL/GenBank/DDBJ databases">
        <authorList>
            <person name="Lanie J.A."/>
            <person name="Ng W.-L."/>
            <person name="Kazmierczak K.M."/>
            <person name="Andrzejewski T.M."/>
            <person name="Davidsen T.M."/>
            <person name="Wayne K.J."/>
            <person name="Tettelin H."/>
            <person name="Glass J.I."/>
            <person name="Rusch D."/>
            <person name="Podicherti R."/>
            <person name="Tsui H.-C.T."/>
            <person name="Winkler M.E."/>
        </authorList>
    </citation>
    <scope>NUCLEOTIDE SEQUENCE</scope>
</reference>
<feature type="compositionally biased region" description="Basic and acidic residues" evidence="1">
    <location>
        <begin position="59"/>
        <end position="68"/>
    </location>
</feature>
<dbReference type="AlphaFoldDB" id="A0A381QLF2"/>
<feature type="region of interest" description="Disordered" evidence="1">
    <location>
        <begin position="42"/>
        <end position="68"/>
    </location>
</feature>
<gene>
    <name evidence="2" type="ORF">METZ01_LOCUS32133</name>
</gene>
<dbReference type="EMBL" id="UINC01001381">
    <property type="protein sequence ID" value="SUZ79279.1"/>
    <property type="molecule type" value="Genomic_DNA"/>
</dbReference>
<sequence length="68" mass="7074">VASPSTARTPARRLDDRTREIGRAGVASARLVLAACSRQAPDRFGASNDEPTDGAPIDCAHRGLTEAA</sequence>
<evidence type="ECO:0000313" key="2">
    <source>
        <dbReference type="EMBL" id="SUZ79279.1"/>
    </source>
</evidence>
<organism evidence="2">
    <name type="scientific">marine metagenome</name>
    <dbReference type="NCBI Taxonomy" id="408172"/>
    <lineage>
        <taxon>unclassified sequences</taxon>
        <taxon>metagenomes</taxon>
        <taxon>ecological metagenomes</taxon>
    </lineage>
</organism>